<reference evidence="2" key="1">
    <citation type="submission" date="2021-08" db="EMBL/GenBank/DDBJ databases">
        <authorList>
            <person name="Misof B."/>
            <person name="Oliver O."/>
            <person name="Podsiadlowski L."/>
            <person name="Donath A."/>
            <person name="Peters R."/>
            <person name="Mayer C."/>
            <person name="Rust J."/>
            <person name="Gunkel S."/>
            <person name="Lesny P."/>
            <person name="Martin S."/>
            <person name="Oeyen J.P."/>
            <person name="Petersen M."/>
            <person name="Panagiotis P."/>
            <person name="Wilbrandt J."/>
            <person name="Tanja T."/>
        </authorList>
    </citation>
    <scope>NUCLEOTIDE SEQUENCE</scope>
    <source>
        <strain evidence="2">GBR_01_08_01A</strain>
        <tissue evidence="2">Thorax + abdomen</tissue>
    </source>
</reference>
<dbReference type="Proteomes" id="UP001258017">
    <property type="component" value="Unassembled WGS sequence"/>
</dbReference>
<reference evidence="2" key="2">
    <citation type="journal article" date="2023" name="Commun. Biol.">
        <title>Intrasexual cuticular hydrocarbon dimorphism in a wasp sheds light on hydrocarbon biosynthesis genes in Hymenoptera.</title>
        <authorList>
            <person name="Moris V.C."/>
            <person name="Podsiadlowski L."/>
            <person name="Martin S."/>
            <person name="Oeyen J.P."/>
            <person name="Donath A."/>
            <person name="Petersen M."/>
            <person name="Wilbrandt J."/>
            <person name="Misof B."/>
            <person name="Liedtke D."/>
            <person name="Thamm M."/>
            <person name="Scheiner R."/>
            <person name="Schmitt T."/>
            <person name="Niehuis O."/>
        </authorList>
    </citation>
    <scope>NUCLEOTIDE SEQUENCE</scope>
    <source>
        <strain evidence="2">GBR_01_08_01A</strain>
    </source>
</reference>
<organism evidence="2 3">
    <name type="scientific">Odynerus spinipes</name>
    <dbReference type="NCBI Taxonomy" id="1348599"/>
    <lineage>
        <taxon>Eukaryota</taxon>
        <taxon>Metazoa</taxon>
        <taxon>Ecdysozoa</taxon>
        <taxon>Arthropoda</taxon>
        <taxon>Hexapoda</taxon>
        <taxon>Insecta</taxon>
        <taxon>Pterygota</taxon>
        <taxon>Neoptera</taxon>
        <taxon>Endopterygota</taxon>
        <taxon>Hymenoptera</taxon>
        <taxon>Apocrita</taxon>
        <taxon>Aculeata</taxon>
        <taxon>Vespoidea</taxon>
        <taxon>Vespidae</taxon>
        <taxon>Eumeninae</taxon>
        <taxon>Odynerus</taxon>
    </lineage>
</organism>
<protein>
    <submittedName>
        <fullName evidence="2">Uncharacterized protein</fullName>
    </submittedName>
</protein>
<sequence>MILQKGLLPSLKLGGVAGGVAADGAVVEDAAFGAAVAVDEVAGEAVAEDAAENLIWLSKRTKSDRIMELYSFILNYFHIEDAPKKILETVRKKIMKFSYKLSEKWATSNRTKKRFLKNNVQWLGQEIEFHENSQEKPTSLRGPKKLSFTDSSNKTKRRRVQNLIDTSAKEEIIYAAQISLHATGQRDAAAILKQVTTTTPKRATRIKKVFHRESCKKLTIKDAQECRHKEVRRYREHNSRKYSRKATMEDIINMLFVTSDPLINSKRNKPQKSLQKISPEVLSLLLNPTSSTSSYDSDTDCEDYSSNSEKD</sequence>
<evidence type="ECO:0000313" key="3">
    <source>
        <dbReference type="Proteomes" id="UP001258017"/>
    </source>
</evidence>
<dbReference type="AlphaFoldDB" id="A0AAD9RF39"/>
<comment type="caution">
    <text evidence="2">The sequence shown here is derived from an EMBL/GenBank/DDBJ whole genome shotgun (WGS) entry which is preliminary data.</text>
</comment>
<proteinExistence type="predicted"/>
<feature type="region of interest" description="Disordered" evidence="1">
    <location>
        <begin position="287"/>
        <end position="311"/>
    </location>
</feature>
<evidence type="ECO:0000256" key="1">
    <source>
        <dbReference type="SAM" id="MobiDB-lite"/>
    </source>
</evidence>
<evidence type="ECO:0000313" key="2">
    <source>
        <dbReference type="EMBL" id="KAK2578512.1"/>
    </source>
</evidence>
<accession>A0AAD9RF39</accession>
<name>A0AAD9RF39_9HYME</name>
<feature type="region of interest" description="Disordered" evidence="1">
    <location>
        <begin position="133"/>
        <end position="154"/>
    </location>
</feature>
<feature type="compositionally biased region" description="Low complexity" evidence="1">
    <location>
        <begin position="287"/>
        <end position="296"/>
    </location>
</feature>
<dbReference type="EMBL" id="JAIFRP010000263">
    <property type="protein sequence ID" value="KAK2578512.1"/>
    <property type="molecule type" value="Genomic_DNA"/>
</dbReference>
<gene>
    <name evidence="2" type="ORF">KPH14_011622</name>
</gene>
<keyword evidence="3" id="KW-1185">Reference proteome</keyword>